<proteinExistence type="inferred from homology"/>
<dbReference type="NCBIfam" id="NF002459">
    <property type="entry name" value="PRK01655.1"/>
    <property type="match status" value="1"/>
</dbReference>
<keyword evidence="2" id="KW-0676">Redox-active center</keyword>
<evidence type="ECO:0000313" key="4">
    <source>
        <dbReference type="EMBL" id="GCF93075.1"/>
    </source>
</evidence>
<evidence type="ECO:0000313" key="5">
    <source>
        <dbReference type="Proteomes" id="UP000290567"/>
    </source>
</evidence>
<dbReference type="Pfam" id="PF03960">
    <property type="entry name" value="ArsC"/>
    <property type="match status" value="1"/>
</dbReference>
<dbReference type="InterPro" id="IPR036249">
    <property type="entry name" value="Thioredoxin-like_sf"/>
</dbReference>
<dbReference type="EMBL" id="BJCC01000008">
    <property type="protein sequence ID" value="GCF93075.1"/>
    <property type="molecule type" value="Genomic_DNA"/>
</dbReference>
<name>A0A4P5P5G3_9ENTE</name>
<dbReference type="AlphaFoldDB" id="A0A4P5P5G3"/>
<reference evidence="5" key="1">
    <citation type="submission" date="2019-02" db="EMBL/GenBank/DDBJ databases">
        <title>Draft genome sequence of Enterococcus sp. Gos25-1.</title>
        <authorList>
            <person name="Tanaka N."/>
            <person name="Shiwa Y."/>
            <person name="Fujita N."/>
        </authorList>
    </citation>
    <scope>NUCLEOTIDE SEQUENCE [LARGE SCALE GENOMIC DNA]</scope>
    <source>
        <strain evidence="5">Gos25-1</strain>
    </source>
</reference>
<dbReference type="PROSITE" id="PS51353">
    <property type="entry name" value="ARSC"/>
    <property type="match status" value="1"/>
</dbReference>
<dbReference type="CDD" id="cd03032">
    <property type="entry name" value="ArsC_Spx"/>
    <property type="match status" value="1"/>
</dbReference>
<gene>
    <name evidence="4" type="ORF">NRIC_09660</name>
</gene>
<organism evidence="4 5">
    <name type="scientific">Enterococcus florum</name>
    <dbReference type="NCBI Taxonomy" id="2480627"/>
    <lineage>
        <taxon>Bacteria</taxon>
        <taxon>Bacillati</taxon>
        <taxon>Bacillota</taxon>
        <taxon>Bacilli</taxon>
        <taxon>Lactobacillales</taxon>
        <taxon>Enterococcaceae</taxon>
        <taxon>Enterococcus</taxon>
    </lineage>
</organism>
<dbReference type="RefSeq" id="WP_146621552.1">
    <property type="nucleotide sequence ID" value="NZ_BJCC01000008.1"/>
</dbReference>
<protein>
    <submittedName>
        <fullName evidence="4">Transcriptional regulator</fullName>
    </submittedName>
</protein>
<dbReference type="NCBIfam" id="TIGR01617">
    <property type="entry name" value="arsC_related"/>
    <property type="match status" value="1"/>
</dbReference>
<comment type="similarity">
    <text evidence="3">Belongs to the ArsC family.</text>
</comment>
<dbReference type="Gene3D" id="3.40.30.10">
    <property type="entry name" value="Glutaredoxin"/>
    <property type="match status" value="1"/>
</dbReference>
<dbReference type="PANTHER" id="PTHR30041">
    <property type="entry name" value="ARSENATE REDUCTASE"/>
    <property type="match status" value="1"/>
</dbReference>
<dbReference type="Proteomes" id="UP000290567">
    <property type="component" value="Unassembled WGS sequence"/>
</dbReference>
<dbReference type="OrthoDB" id="9794155at2"/>
<evidence type="ECO:0000256" key="1">
    <source>
        <dbReference type="ARBA" id="ARBA00023157"/>
    </source>
</evidence>
<dbReference type="InterPro" id="IPR006660">
    <property type="entry name" value="Arsenate_reductase-like"/>
</dbReference>
<accession>A0A4P5P5G3</accession>
<keyword evidence="1" id="KW-1015">Disulfide bond</keyword>
<evidence type="ECO:0000256" key="3">
    <source>
        <dbReference type="PROSITE-ProRule" id="PRU01282"/>
    </source>
</evidence>
<sequence>MIQLYGMPNCISCKKASTWLKKKGLAFQERDISVEPLTEEELKHILSLSEISIEEIISLRSKVYEKLTIDFDHLSFRELLDYFKEQPNLLRQPILIDSLRLQIGFNEEEIQQFIPQEIQYTLREDSDKNLVLFRPETDY</sequence>
<dbReference type="SUPFAM" id="SSF52833">
    <property type="entry name" value="Thioredoxin-like"/>
    <property type="match status" value="1"/>
</dbReference>
<evidence type="ECO:0000256" key="2">
    <source>
        <dbReference type="ARBA" id="ARBA00023284"/>
    </source>
</evidence>
<dbReference type="PANTHER" id="PTHR30041:SF7">
    <property type="entry name" value="GLOBAL TRANSCRIPTIONAL REGULATOR SPX"/>
    <property type="match status" value="1"/>
</dbReference>
<keyword evidence="5" id="KW-1185">Reference proteome</keyword>
<dbReference type="InterPro" id="IPR006504">
    <property type="entry name" value="Tscrpt_reg_Spx/MgsR"/>
</dbReference>
<comment type="caution">
    <text evidence="4">The sequence shown here is derived from an EMBL/GenBank/DDBJ whole genome shotgun (WGS) entry which is preliminary data.</text>
</comment>